<feature type="chain" id="PRO_5035691684" evidence="2">
    <location>
        <begin position="24"/>
        <end position="221"/>
    </location>
</feature>
<dbReference type="EMBL" id="CAJNOM010000203">
    <property type="protein sequence ID" value="CAF1222629.1"/>
    <property type="molecule type" value="Genomic_DNA"/>
</dbReference>
<evidence type="ECO:0000313" key="6">
    <source>
        <dbReference type="EMBL" id="CAF3711317.1"/>
    </source>
</evidence>
<dbReference type="Proteomes" id="UP000663860">
    <property type="component" value="Unassembled WGS sequence"/>
</dbReference>
<name>A0A818KB62_9BILA</name>
<sequence>MHLTTLLCYLLILFFSFNCSIQGQNTTDEISTLTSVSVNTTTTTISETTTSNVSLSCPGGHIDPPKCEKCSQNYTTKNGTCIEIKNEVKPSLVNGRRIFLIFLACLLTVVLLISMLFVYKRVNQQYQRRLPSNPGNSSNTSNISNRFSTMLRSFRLNKRGRYNFFSISNNNSSLGQYRQPDTSRAHLNENPDEALLFDDPYTDGFNNSSANPYRTLTLSVT</sequence>
<keyword evidence="1" id="KW-1133">Transmembrane helix</keyword>
<dbReference type="EMBL" id="CAJNOE010000299">
    <property type="protein sequence ID" value="CAF1130398.1"/>
    <property type="molecule type" value="Genomic_DNA"/>
</dbReference>
<proteinExistence type="predicted"/>
<reference evidence="5" key="1">
    <citation type="submission" date="2021-02" db="EMBL/GenBank/DDBJ databases">
        <authorList>
            <person name="Nowell W R."/>
        </authorList>
    </citation>
    <scope>NUCLEOTIDE SEQUENCE</scope>
</reference>
<keyword evidence="1" id="KW-0812">Transmembrane</keyword>
<evidence type="ECO:0000313" key="8">
    <source>
        <dbReference type="Proteomes" id="UP000663868"/>
    </source>
</evidence>
<feature type="signal peptide" evidence="2">
    <location>
        <begin position="1"/>
        <end position="23"/>
    </location>
</feature>
<evidence type="ECO:0000313" key="5">
    <source>
        <dbReference type="EMBL" id="CAF3557113.1"/>
    </source>
</evidence>
<dbReference type="Proteomes" id="UP000663868">
    <property type="component" value="Unassembled WGS sequence"/>
</dbReference>
<feature type="transmembrane region" description="Helical" evidence="1">
    <location>
        <begin position="98"/>
        <end position="119"/>
    </location>
</feature>
<dbReference type="Proteomes" id="UP000663832">
    <property type="component" value="Unassembled WGS sequence"/>
</dbReference>
<keyword evidence="2" id="KW-0732">Signal</keyword>
<evidence type="ECO:0000313" key="7">
    <source>
        <dbReference type="Proteomes" id="UP000663832"/>
    </source>
</evidence>
<evidence type="ECO:0000313" key="3">
    <source>
        <dbReference type="EMBL" id="CAF1130398.1"/>
    </source>
</evidence>
<evidence type="ECO:0000256" key="2">
    <source>
        <dbReference type="SAM" id="SignalP"/>
    </source>
</evidence>
<dbReference type="OrthoDB" id="10045583at2759"/>
<protein>
    <submittedName>
        <fullName evidence="5">Uncharacterized protein</fullName>
    </submittedName>
</protein>
<comment type="caution">
    <text evidence="5">The sequence shown here is derived from an EMBL/GenBank/DDBJ whole genome shotgun (WGS) entry which is preliminary data.</text>
</comment>
<dbReference type="EMBL" id="CAJOAZ010000774">
    <property type="protein sequence ID" value="CAF3711317.1"/>
    <property type="molecule type" value="Genomic_DNA"/>
</dbReference>
<dbReference type="AlphaFoldDB" id="A0A818KB62"/>
<accession>A0A818KB62</accession>
<keyword evidence="1" id="KW-0472">Membrane</keyword>
<dbReference type="EMBL" id="CAJOBB010000092">
    <property type="protein sequence ID" value="CAF3557113.1"/>
    <property type="molecule type" value="Genomic_DNA"/>
</dbReference>
<evidence type="ECO:0000256" key="1">
    <source>
        <dbReference type="SAM" id="Phobius"/>
    </source>
</evidence>
<keyword evidence="7" id="KW-1185">Reference proteome</keyword>
<dbReference type="Proteomes" id="UP000663844">
    <property type="component" value="Unassembled WGS sequence"/>
</dbReference>
<organism evidence="5 8">
    <name type="scientific">Adineta steineri</name>
    <dbReference type="NCBI Taxonomy" id="433720"/>
    <lineage>
        <taxon>Eukaryota</taxon>
        <taxon>Metazoa</taxon>
        <taxon>Spiralia</taxon>
        <taxon>Gnathifera</taxon>
        <taxon>Rotifera</taxon>
        <taxon>Eurotatoria</taxon>
        <taxon>Bdelloidea</taxon>
        <taxon>Adinetida</taxon>
        <taxon>Adinetidae</taxon>
        <taxon>Adineta</taxon>
    </lineage>
</organism>
<evidence type="ECO:0000313" key="4">
    <source>
        <dbReference type="EMBL" id="CAF1222629.1"/>
    </source>
</evidence>
<gene>
    <name evidence="3" type="ORF">IZO911_LOCUS24655</name>
    <name evidence="5" type="ORF">KXQ929_LOCUS2946</name>
    <name evidence="6" type="ORF">OXD698_LOCUS12980</name>
    <name evidence="4" type="ORF">QVE165_LOCUS26986</name>
</gene>